<evidence type="ECO:0000256" key="5">
    <source>
        <dbReference type="SAM" id="MobiDB-lite"/>
    </source>
</evidence>
<feature type="compositionally biased region" description="Basic and acidic residues" evidence="5">
    <location>
        <begin position="423"/>
        <end position="434"/>
    </location>
</feature>
<dbReference type="SUPFAM" id="SSF52540">
    <property type="entry name" value="P-loop containing nucleoside triphosphate hydrolases"/>
    <property type="match status" value="1"/>
</dbReference>
<feature type="compositionally biased region" description="Gly residues" evidence="5">
    <location>
        <begin position="581"/>
        <end position="596"/>
    </location>
</feature>
<dbReference type="PANTHER" id="PTHR32114:SF2">
    <property type="entry name" value="ABC TRANSPORTER ABCH.3"/>
    <property type="match status" value="1"/>
</dbReference>
<feature type="compositionally biased region" description="Low complexity" evidence="5">
    <location>
        <begin position="229"/>
        <end position="243"/>
    </location>
</feature>
<feature type="domain" description="Rad50/SbcC-type AAA" evidence="6">
    <location>
        <begin position="5"/>
        <end position="181"/>
    </location>
</feature>
<protein>
    <recommendedName>
        <fullName evidence="3">Nuclease SbcCD subunit C</fullName>
    </recommendedName>
</protein>
<evidence type="ECO:0000256" key="4">
    <source>
        <dbReference type="SAM" id="Coils"/>
    </source>
</evidence>
<dbReference type="InterPro" id="IPR027417">
    <property type="entry name" value="P-loop_NTPase"/>
</dbReference>
<proteinExistence type="inferred from homology"/>
<dbReference type="RefSeq" id="WP_254166781.1">
    <property type="nucleotide sequence ID" value="NZ_JANAFB010000021.1"/>
</dbReference>
<keyword evidence="4" id="KW-0175">Coiled coil</keyword>
<sequence>MRLHRLSMTAFGPYPGREEIDFEPLNEAGLFLLTGPTGAGKSTVFDAVCFALYGSTTSPENSKGLKSAFAGEAVRPVVELELTVGTERYLVARTPAWRRPSRRARAGWVSEEAQVSLSRRGQDGAWEVVATRNDEAGQHLQERIGLNREQFSQVVMLPQGRFAQFLAASSSEREGILRRLFPTSLYGTVQEVLRERAQRAEEELSRGEDGAARAEQALADALRRQGLDAPEAGPRGAVRAGARAGRGRAGPRPRAARERAEVAAVARRRAEDAHRAVAEWEEHRRLADRARALERSAEGRRRDRTLLAAAEAAEPVLAAAERARGTGRRSPPAAASLRGGAARRRAAGPPHLGEPPRRGGGGAGGAFWAAETEAPVTGAFETGTPVTGTPETGASGTGAPVPDEGRPGPPPPPTWRTWPSARRLAEAARRLREAEDADAAAAALEEEAAAPREARRAAGHQERTEAARTEAESARRELEHRVEAGAQAPAREAEARRPWRPPARWPPSSGESRPWGRGRAGRAASSGAVRRARAAPGRALRPGGLDPGRAPRLRPAVPRVRGPGAPAPGPRRARRRDHGGGRPGVGGAARDGGGLRARGPGPARRGREPRGVPARGRGLGGPGRGRAARGTGAARLEEHERARAERPRRVEELAQLDAALERHREGRRTAELAAETARTRHAQARERAETLRSALGETPSAAELAERERAVAELDRAAHRVLLLRDRAEALRQRSASDAAELAALIGGSRFDDEESARAAALPAADAEALRERIRREEEEAARVDESWNAPAHRRLLERIERGEEEPEASGLRELRERAEAAEAALEEVVAELARLESLHAWLAAQERAVGAEAERTTALRERAASLRDLADVAAGNGSENRLKMSLTTYVLAAQLEEIAAAASVRLHQMTSGRYTVRHTDAAARHGARSGLGLEVFDAWTSEARPASSLSGGETFMASLCLALGTADVVQGRAGGIEIDTLFVDEGFGTLDEATLEQVMDALEALREHGRVIGVISHVADMRSRVPQQVRISRSPSGSTIEVSES</sequence>
<comment type="similarity">
    <text evidence="1">Belongs to the SMC family. SbcC subfamily.</text>
</comment>
<evidence type="ECO:0000313" key="8">
    <source>
        <dbReference type="Proteomes" id="UP001139502"/>
    </source>
</evidence>
<reference evidence="7" key="1">
    <citation type="submission" date="2022-06" db="EMBL/GenBank/DDBJ databases">
        <title>Rothia sp. isolated from sandalwood seedling.</title>
        <authorList>
            <person name="Tuikhar N."/>
            <person name="Kirdat K."/>
            <person name="Thorat V."/>
            <person name="Swetha P."/>
            <person name="Padma S."/>
            <person name="Sundararaj R."/>
            <person name="Yadav A."/>
        </authorList>
    </citation>
    <scope>NUCLEOTIDE SEQUENCE</scope>
    <source>
        <strain evidence="7">AR01</strain>
    </source>
</reference>
<feature type="compositionally biased region" description="Low complexity" evidence="5">
    <location>
        <begin position="328"/>
        <end position="340"/>
    </location>
</feature>
<dbReference type="Gene3D" id="3.40.50.300">
    <property type="entry name" value="P-loop containing nucleotide triphosphate hydrolases"/>
    <property type="match status" value="2"/>
</dbReference>
<dbReference type="PANTHER" id="PTHR32114">
    <property type="entry name" value="ABC TRANSPORTER ABCH.3"/>
    <property type="match status" value="1"/>
</dbReference>
<dbReference type="GO" id="GO:0006302">
    <property type="term" value="P:double-strand break repair"/>
    <property type="evidence" value="ECO:0007669"/>
    <property type="project" value="InterPro"/>
</dbReference>
<evidence type="ECO:0000256" key="2">
    <source>
        <dbReference type="ARBA" id="ARBA00011322"/>
    </source>
</evidence>
<dbReference type="Pfam" id="PF13476">
    <property type="entry name" value="AAA_23"/>
    <property type="match status" value="1"/>
</dbReference>
<organism evidence="7 8">
    <name type="scientific">Rothia santali</name>
    <dbReference type="NCBI Taxonomy" id="2949643"/>
    <lineage>
        <taxon>Bacteria</taxon>
        <taxon>Bacillati</taxon>
        <taxon>Actinomycetota</taxon>
        <taxon>Actinomycetes</taxon>
        <taxon>Micrococcales</taxon>
        <taxon>Micrococcaceae</taxon>
        <taxon>Rothia</taxon>
    </lineage>
</organism>
<feature type="region of interest" description="Disordered" evidence="5">
    <location>
        <begin position="379"/>
        <end position="650"/>
    </location>
</feature>
<dbReference type="AlphaFoldDB" id="A0A9X2HAT1"/>
<name>A0A9X2HAT1_9MICC</name>
<evidence type="ECO:0000313" key="7">
    <source>
        <dbReference type="EMBL" id="MCP3426224.1"/>
    </source>
</evidence>
<gene>
    <name evidence="7" type="ORF">NBM05_09440</name>
</gene>
<comment type="subunit">
    <text evidence="2">Heterodimer of SbcC and SbcD.</text>
</comment>
<keyword evidence="8" id="KW-1185">Reference proteome</keyword>
<feature type="compositionally biased region" description="Basic and acidic residues" evidence="5">
    <location>
        <begin position="449"/>
        <end position="483"/>
    </location>
</feature>
<dbReference type="EMBL" id="JANAFB010000021">
    <property type="protein sequence ID" value="MCP3426224.1"/>
    <property type="molecule type" value="Genomic_DNA"/>
</dbReference>
<feature type="compositionally biased region" description="Basic and acidic residues" evidence="5">
    <location>
        <begin position="635"/>
        <end position="650"/>
    </location>
</feature>
<evidence type="ECO:0000256" key="1">
    <source>
        <dbReference type="ARBA" id="ARBA00006930"/>
    </source>
</evidence>
<dbReference type="Proteomes" id="UP001139502">
    <property type="component" value="Unassembled WGS sequence"/>
</dbReference>
<feature type="coiled-coil region" evidence="4">
    <location>
        <begin position="674"/>
        <end position="734"/>
    </location>
</feature>
<evidence type="ECO:0000259" key="6">
    <source>
        <dbReference type="Pfam" id="PF13476"/>
    </source>
</evidence>
<dbReference type="Pfam" id="PF13558">
    <property type="entry name" value="SbcC_Walker_B"/>
    <property type="match status" value="1"/>
</dbReference>
<dbReference type="InterPro" id="IPR038729">
    <property type="entry name" value="Rad50/SbcC_AAA"/>
</dbReference>
<dbReference type="GO" id="GO:0016887">
    <property type="term" value="F:ATP hydrolysis activity"/>
    <property type="evidence" value="ECO:0007669"/>
    <property type="project" value="InterPro"/>
</dbReference>
<feature type="compositionally biased region" description="Low complexity" evidence="5">
    <location>
        <begin position="381"/>
        <end position="393"/>
    </location>
</feature>
<comment type="caution">
    <text evidence="7">The sequence shown here is derived from an EMBL/GenBank/DDBJ whole genome shotgun (WGS) entry which is preliminary data.</text>
</comment>
<feature type="coiled-coil region" evidence="4">
    <location>
        <begin position="812"/>
        <end position="839"/>
    </location>
</feature>
<feature type="coiled-coil region" evidence="4">
    <location>
        <begin position="190"/>
        <end position="217"/>
    </location>
</feature>
<feature type="compositionally biased region" description="Low complexity" evidence="5">
    <location>
        <begin position="521"/>
        <end position="564"/>
    </location>
</feature>
<feature type="region of interest" description="Disordered" evidence="5">
    <location>
        <begin position="226"/>
        <end position="261"/>
    </location>
</feature>
<evidence type="ECO:0000256" key="3">
    <source>
        <dbReference type="ARBA" id="ARBA00013368"/>
    </source>
</evidence>
<accession>A0A9X2HAT1</accession>
<feature type="region of interest" description="Disordered" evidence="5">
    <location>
        <begin position="321"/>
        <end position="366"/>
    </location>
</feature>